<accession>A0A9D3YXI7</accession>
<proteinExistence type="predicted"/>
<protein>
    <submittedName>
        <fullName evidence="1">Uncharacterized protein</fullName>
    </submittedName>
</protein>
<reference evidence="1" key="2">
    <citation type="submission" date="2020-11" db="EMBL/GenBank/DDBJ databases">
        <authorList>
            <person name="McCartney M.A."/>
            <person name="Auch B."/>
            <person name="Kono T."/>
            <person name="Mallez S."/>
            <person name="Becker A."/>
            <person name="Gohl D.M."/>
            <person name="Silverstein K.A.T."/>
            <person name="Koren S."/>
            <person name="Bechman K.B."/>
            <person name="Herman A."/>
            <person name="Abrahante J.E."/>
            <person name="Garbe J."/>
        </authorList>
    </citation>
    <scope>NUCLEOTIDE SEQUENCE</scope>
    <source>
        <strain evidence="1">Duluth1</strain>
        <tissue evidence="1">Whole animal</tissue>
    </source>
</reference>
<organism evidence="1 2">
    <name type="scientific">Dreissena polymorpha</name>
    <name type="common">Zebra mussel</name>
    <name type="synonym">Mytilus polymorpha</name>
    <dbReference type="NCBI Taxonomy" id="45954"/>
    <lineage>
        <taxon>Eukaryota</taxon>
        <taxon>Metazoa</taxon>
        <taxon>Spiralia</taxon>
        <taxon>Lophotrochozoa</taxon>
        <taxon>Mollusca</taxon>
        <taxon>Bivalvia</taxon>
        <taxon>Autobranchia</taxon>
        <taxon>Heteroconchia</taxon>
        <taxon>Euheterodonta</taxon>
        <taxon>Imparidentia</taxon>
        <taxon>Neoheterodontei</taxon>
        <taxon>Myida</taxon>
        <taxon>Dreissenoidea</taxon>
        <taxon>Dreissenidae</taxon>
        <taxon>Dreissena</taxon>
    </lineage>
</organism>
<gene>
    <name evidence="1" type="ORF">DPMN_067151</name>
</gene>
<dbReference type="AlphaFoldDB" id="A0A9D3YXI7"/>
<dbReference type="Proteomes" id="UP000828390">
    <property type="component" value="Unassembled WGS sequence"/>
</dbReference>
<name>A0A9D3YXI7_DREPO</name>
<comment type="caution">
    <text evidence="1">The sequence shown here is derived from an EMBL/GenBank/DDBJ whole genome shotgun (WGS) entry which is preliminary data.</text>
</comment>
<evidence type="ECO:0000313" key="2">
    <source>
        <dbReference type="Proteomes" id="UP000828390"/>
    </source>
</evidence>
<reference evidence="1" key="1">
    <citation type="journal article" date="2019" name="bioRxiv">
        <title>The Genome of the Zebra Mussel, Dreissena polymorpha: A Resource for Invasive Species Research.</title>
        <authorList>
            <person name="McCartney M.A."/>
            <person name="Auch B."/>
            <person name="Kono T."/>
            <person name="Mallez S."/>
            <person name="Zhang Y."/>
            <person name="Obille A."/>
            <person name="Becker A."/>
            <person name="Abrahante J.E."/>
            <person name="Garbe J."/>
            <person name="Badalamenti J.P."/>
            <person name="Herman A."/>
            <person name="Mangelson H."/>
            <person name="Liachko I."/>
            <person name="Sullivan S."/>
            <person name="Sone E.D."/>
            <person name="Koren S."/>
            <person name="Silverstein K.A.T."/>
            <person name="Beckman K.B."/>
            <person name="Gohl D.M."/>
        </authorList>
    </citation>
    <scope>NUCLEOTIDE SEQUENCE</scope>
    <source>
        <strain evidence="1">Duluth1</strain>
        <tissue evidence="1">Whole animal</tissue>
    </source>
</reference>
<keyword evidence="2" id="KW-1185">Reference proteome</keyword>
<sequence length="60" mass="6125">MEWVGILSGWGGSGVVVVWCLERRVNVVGVVRGGRGGEQVGEGWGLCVVGKGVGVGVVQC</sequence>
<evidence type="ECO:0000313" key="1">
    <source>
        <dbReference type="EMBL" id="KAH3707739.1"/>
    </source>
</evidence>
<dbReference type="EMBL" id="JAIWYP010000014">
    <property type="protein sequence ID" value="KAH3707739.1"/>
    <property type="molecule type" value="Genomic_DNA"/>
</dbReference>